<gene>
    <name evidence="2" type="ORF">WAE96_14685</name>
</gene>
<dbReference type="EMBL" id="JBAWKS010000002">
    <property type="protein sequence ID" value="MEI4550914.1"/>
    <property type="molecule type" value="Genomic_DNA"/>
</dbReference>
<dbReference type="Gene3D" id="2.30.40.10">
    <property type="entry name" value="Urease, subunit C, domain 1"/>
    <property type="match status" value="1"/>
</dbReference>
<feature type="domain" description="Amidohydrolase 3" evidence="1">
    <location>
        <begin position="362"/>
        <end position="463"/>
    </location>
</feature>
<dbReference type="Proteomes" id="UP001382455">
    <property type="component" value="Unassembled WGS sequence"/>
</dbReference>
<keyword evidence="2" id="KW-0378">Hydrolase</keyword>
<feature type="domain" description="Amidohydrolase 3" evidence="1">
    <location>
        <begin position="51"/>
        <end position="252"/>
    </location>
</feature>
<dbReference type="GO" id="GO:0016787">
    <property type="term" value="F:hydrolase activity"/>
    <property type="evidence" value="ECO:0007669"/>
    <property type="project" value="UniProtKB-KW"/>
</dbReference>
<dbReference type="Pfam" id="PF07969">
    <property type="entry name" value="Amidohydro_3"/>
    <property type="match status" value="2"/>
</dbReference>
<dbReference type="PANTHER" id="PTHR11647:SF1">
    <property type="entry name" value="COLLAPSIN RESPONSE MEDIATOR PROTEIN"/>
    <property type="match status" value="1"/>
</dbReference>
<reference evidence="2 3" key="1">
    <citation type="submission" date="2023-12" db="EMBL/GenBank/DDBJ databases">
        <title>Friends and Foes: Symbiotic and Algicidal bacterial influence on Karenia brevis blooms.</title>
        <authorList>
            <person name="Fei C."/>
            <person name="Mohamed A.R."/>
            <person name="Booker A."/>
            <person name="Arshad M."/>
            <person name="Klass S."/>
            <person name="Ahn S."/>
            <person name="Gilbert P.M."/>
            <person name="Heil C.A."/>
            <person name="Martinez J.M."/>
            <person name="Amin S.A."/>
        </authorList>
    </citation>
    <scope>NUCLEOTIDE SEQUENCE [LARGE SCALE GENOMIC DNA]</scope>
    <source>
        <strain evidence="2 3">CE15</strain>
    </source>
</reference>
<name>A0ABU8EVC2_9GAMM</name>
<sequence>MSDNNHTITVIRNATVYTGELNEWFVGDVAISDDRVIAIGDCSHLYSDQDIDATGLTLAPGFIDVHTHDDLEVLRNPHMLCKVSQGVTTVIAGNCGISSVPYVADIEPVDPINLLGQKADFKHPNLADFRNAFERAKPSVNLAQLIGHTSLRAQVMNDLSKAASEQEITQMQSLLRTQMEQGALGLSTGLAYPNAKASSREEVNRLAKCVTPFEGVYTTHLRTEFQGIIDAMDEAFATAKQAKLPLIISHLKCAGIDNWGRAEEVLAHLEDKRQSQLACCDCYPYAASSSTLDLNQVTDSTEIYITWSETHPEMAEKSLRDIANNWQLTLMDAAKKLMPAGAVYHCMLEDDVKQFLSYENSMIGSDGLPCDPHPHPRLWGTFPRVLGHYAREQQTLSLALAIHKMTALPSSRFKLNNRGKIAKGYFADLVLFDANAIIDNASYQNPQAQADGIRCVWVNGKVSFIEGLDDLSITQFGRAGRFLART</sequence>
<accession>A0ABU8EVC2</accession>
<dbReference type="EC" id="3.5.1.-" evidence="2"/>
<evidence type="ECO:0000259" key="1">
    <source>
        <dbReference type="Pfam" id="PF07969"/>
    </source>
</evidence>
<organism evidence="2 3">
    <name type="scientific">Pseudoalteromonas spongiae</name>
    <dbReference type="NCBI Taxonomy" id="298657"/>
    <lineage>
        <taxon>Bacteria</taxon>
        <taxon>Pseudomonadati</taxon>
        <taxon>Pseudomonadota</taxon>
        <taxon>Gammaproteobacteria</taxon>
        <taxon>Alteromonadales</taxon>
        <taxon>Pseudoalteromonadaceae</taxon>
        <taxon>Pseudoalteromonas</taxon>
    </lineage>
</organism>
<keyword evidence="3" id="KW-1185">Reference proteome</keyword>
<dbReference type="RefSeq" id="WP_336435981.1">
    <property type="nucleotide sequence ID" value="NZ_JBAWKS010000002.1"/>
</dbReference>
<dbReference type="InterPro" id="IPR023100">
    <property type="entry name" value="D-aminoacylase_insert_dom_sf"/>
</dbReference>
<dbReference type="CDD" id="cd01297">
    <property type="entry name" value="D-aminoacylase"/>
    <property type="match status" value="1"/>
</dbReference>
<evidence type="ECO:0000313" key="3">
    <source>
        <dbReference type="Proteomes" id="UP001382455"/>
    </source>
</evidence>
<proteinExistence type="predicted"/>
<comment type="caution">
    <text evidence="2">The sequence shown here is derived from an EMBL/GenBank/DDBJ whole genome shotgun (WGS) entry which is preliminary data.</text>
</comment>
<dbReference type="InterPro" id="IPR011059">
    <property type="entry name" value="Metal-dep_hydrolase_composite"/>
</dbReference>
<dbReference type="InterPro" id="IPR032466">
    <property type="entry name" value="Metal_Hydrolase"/>
</dbReference>
<dbReference type="SUPFAM" id="SSF51338">
    <property type="entry name" value="Composite domain of metallo-dependent hydrolases"/>
    <property type="match status" value="1"/>
</dbReference>
<evidence type="ECO:0000313" key="2">
    <source>
        <dbReference type="EMBL" id="MEI4550914.1"/>
    </source>
</evidence>
<dbReference type="InterPro" id="IPR050378">
    <property type="entry name" value="Metallo-dep_Hydrolases_sf"/>
</dbReference>
<dbReference type="InterPro" id="IPR013108">
    <property type="entry name" value="Amidohydro_3"/>
</dbReference>
<dbReference type="SUPFAM" id="SSF51556">
    <property type="entry name" value="Metallo-dependent hydrolases"/>
    <property type="match status" value="1"/>
</dbReference>
<dbReference type="PANTHER" id="PTHR11647">
    <property type="entry name" value="HYDRANTOINASE/DIHYDROPYRIMIDINASE FAMILY MEMBER"/>
    <property type="match status" value="1"/>
</dbReference>
<dbReference type="Gene3D" id="3.20.20.140">
    <property type="entry name" value="Metal-dependent hydrolases"/>
    <property type="match status" value="1"/>
</dbReference>
<dbReference type="Gene3D" id="3.30.1490.130">
    <property type="entry name" value="D-aminoacylase. Domain 3"/>
    <property type="match status" value="1"/>
</dbReference>
<protein>
    <submittedName>
        <fullName evidence="2">D-aminoacylase</fullName>
        <ecNumber evidence="2">3.5.1.-</ecNumber>
    </submittedName>
</protein>